<dbReference type="AlphaFoldDB" id="A0A067MZ48"/>
<dbReference type="STRING" id="930990.A0A067MZ48"/>
<dbReference type="Proteomes" id="UP000027195">
    <property type="component" value="Unassembled WGS sequence"/>
</dbReference>
<evidence type="ECO:0000259" key="1">
    <source>
        <dbReference type="PROSITE" id="PS51462"/>
    </source>
</evidence>
<dbReference type="CDD" id="cd03676">
    <property type="entry name" value="NUDIX_Tnr3_like"/>
    <property type="match status" value="1"/>
</dbReference>
<dbReference type="OrthoDB" id="10261522at2759"/>
<dbReference type="SUPFAM" id="SSF55811">
    <property type="entry name" value="Nudix"/>
    <property type="match status" value="1"/>
</dbReference>
<dbReference type="InterPro" id="IPR015797">
    <property type="entry name" value="NUDIX_hydrolase-like_dom_sf"/>
</dbReference>
<dbReference type="GO" id="GO:0044715">
    <property type="term" value="F:8-oxo-dGDP phosphatase activity"/>
    <property type="evidence" value="ECO:0007669"/>
    <property type="project" value="TreeGrafter"/>
</dbReference>
<dbReference type="PANTHER" id="PTHR13622">
    <property type="entry name" value="THIAMIN PYROPHOSPHOKINASE"/>
    <property type="match status" value="1"/>
</dbReference>
<proteinExistence type="predicted"/>
<dbReference type="PROSITE" id="PS51462">
    <property type="entry name" value="NUDIX"/>
    <property type="match status" value="1"/>
</dbReference>
<organism evidence="2 3">
    <name type="scientific">Botryobasidium botryosum (strain FD-172 SS1)</name>
    <dbReference type="NCBI Taxonomy" id="930990"/>
    <lineage>
        <taxon>Eukaryota</taxon>
        <taxon>Fungi</taxon>
        <taxon>Dikarya</taxon>
        <taxon>Basidiomycota</taxon>
        <taxon>Agaricomycotina</taxon>
        <taxon>Agaricomycetes</taxon>
        <taxon>Cantharellales</taxon>
        <taxon>Botryobasidiaceae</taxon>
        <taxon>Botryobasidium</taxon>
    </lineage>
</organism>
<evidence type="ECO:0000313" key="2">
    <source>
        <dbReference type="EMBL" id="KDQ20859.1"/>
    </source>
</evidence>
<dbReference type="PANTHER" id="PTHR13622:SF8">
    <property type="entry name" value="THIAMIN PYROPHOSPHOKINASE 1"/>
    <property type="match status" value="1"/>
</dbReference>
<evidence type="ECO:0000313" key="3">
    <source>
        <dbReference type="Proteomes" id="UP000027195"/>
    </source>
</evidence>
<protein>
    <recommendedName>
        <fullName evidence="1">Nudix hydrolase domain-containing protein</fullName>
    </recommendedName>
</protein>
<gene>
    <name evidence="2" type="ORF">BOTBODRAFT_100535</name>
</gene>
<accession>A0A067MZ48</accession>
<dbReference type="InterPro" id="IPR031804">
    <property type="entry name" value="DUF4743"/>
</dbReference>
<dbReference type="Pfam" id="PF00293">
    <property type="entry name" value="NUDIX"/>
    <property type="match status" value="1"/>
</dbReference>
<dbReference type="InterPro" id="IPR000086">
    <property type="entry name" value="NUDIX_hydrolase_dom"/>
</dbReference>
<name>A0A067MZ48_BOTB1</name>
<dbReference type="InParanoid" id="A0A067MZ48"/>
<dbReference type="Pfam" id="PF15916">
    <property type="entry name" value="DUF4743"/>
    <property type="match status" value="1"/>
</dbReference>
<dbReference type="HOGENOM" id="CLU_048013_0_1_1"/>
<keyword evidence="3" id="KW-1185">Reference proteome</keyword>
<sequence length="321" mass="36358">MASNSKSLLPVLEKCDNFRIQTCPEQLIPFFLNPPIEGKIKSTLPIGMLRPLTVVALQQYLAVEGKSTPWKLTSTFFSFAAHVTRREERTAAMKDICETWHVTNVFSDVIGGRLWRDELYTVYRDPFLSLDDDNIAFAMERVCCALFGIVTYGVHMSMYTPTMKMWIPKRAATKQTWPGYLDNTVAGGIPHGLSPLEAIIKECMEEASLPEDFVRSRIKAAGAITYFFQTSKGWLQPEVQYIYDLCADEKVTPAPSDGEVDSFELSDLDSVLQSMHKGAFKPNCALVLLDFFIRHGYITPENEPNFLEILTRLHGRFGYKN</sequence>
<dbReference type="Gene3D" id="3.90.79.10">
    <property type="entry name" value="Nucleoside Triphosphate Pyrophosphohydrolase"/>
    <property type="match status" value="1"/>
</dbReference>
<reference evidence="3" key="1">
    <citation type="journal article" date="2014" name="Proc. Natl. Acad. Sci. U.S.A.">
        <title>Extensive sampling of basidiomycete genomes demonstrates inadequacy of the white-rot/brown-rot paradigm for wood decay fungi.</title>
        <authorList>
            <person name="Riley R."/>
            <person name="Salamov A.A."/>
            <person name="Brown D.W."/>
            <person name="Nagy L.G."/>
            <person name="Floudas D."/>
            <person name="Held B.W."/>
            <person name="Levasseur A."/>
            <person name="Lombard V."/>
            <person name="Morin E."/>
            <person name="Otillar R."/>
            <person name="Lindquist E.A."/>
            <person name="Sun H."/>
            <person name="LaButti K.M."/>
            <person name="Schmutz J."/>
            <person name="Jabbour D."/>
            <person name="Luo H."/>
            <person name="Baker S.E."/>
            <person name="Pisabarro A.G."/>
            <person name="Walton J.D."/>
            <person name="Blanchette R.A."/>
            <person name="Henrissat B."/>
            <person name="Martin F."/>
            <person name="Cullen D."/>
            <person name="Hibbett D.S."/>
            <person name="Grigoriev I.V."/>
        </authorList>
    </citation>
    <scope>NUCLEOTIDE SEQUENCE [LARGE SCALE GENOMIC DNA]</scope>
    <source>
        <strain evidence="3">FD-172 SS1</strain>
    </source>
</reference>
<dbReference type="FunFam" id="3.90.79.10:FF:000019">
    <property type="entry name" value="Thiamin pyrophosphokinase, putative"/>
    <property type="match status" value="1"/>
</dbReference>
<dbReference type="EMBL" id="KL198017">
    <property type="protein sequence ID" value="KDQ20859.1"/>
    <property type="molecule type" value="Genomic_DNA"/>
</dbReference>
<feature type="domain" description="Nudix hydrolase" evidence="1">
    <location>
        <begin position="139"/>
        <end position="288"/>
    </location>
</feature>